<organism evidence="1 2">
    <name type="scientific">Bacteriovorax stolpii</name>
    <name type="common">Bdellovibrio stolpii</name>
    <dbReference type="NCBI Taxonomy" id="960"/>
    <lineage>
        <taxon>Bacteria</taxon>
        <taxon>Pseudomonadati</taxon>
        <taxon>Bdellovibrionota</taxon>
        <taxon>Bacteriovoracia</taxon>
        <taxon>Bacteriovoracales</taxon>
        <taxon>Bacteriovoracaceae</taxon>
        <taxon>Bacteriovorax</taxon>
    </lineage>
</organism>
<dbReference type="KEGG" id="bsto:C0V70_08010"/>
<sequence>MCYNSQVTVNRNSYFFSAVLRIFLALFILQAPQLQAELLPESPVMKRSKESVLPFIFGQHYTSESKKRVVFDSALFFPPDFSYSLVFGPVVRLEIPLIAHYKKCFTKRIKARSPPELINTFFV</sequence>
<gene>
    <name evidence="1" type="ORF">C0V70_08010</name>
</gene>
<keyword evidence="2" id="KW-1185">Reference proteome</keyword>
<dbReference type="AlphaFoldDB" id="A0A2K9NRD4"/>
<protein>
    <submittedName>
        <fullName evidence="1">Uncharacterized protein</fullName>
    </submittedName>
</protein>
<dbReference type="EMBL" id="CP025704">
    <property type="protein sequence ID" value="AUN98052.1"/>
    <property type="molecule type" value="Genomic_DNA"/>
</dbReference>
<evidence type="ECO:0000313" key="2">
    <source>
        <dbReference type="Proteomes" id="UP000235584"/>
    </source>
</evidence>
<accession>A0A2K9NRD4</accession>
<reference evidence="1 2" key="1">
    <citation type="submission" date="2018-01" db="EMBL/GenBank/DDBJ databases">
        <title>Complete genome sequence of Bacteriovorax stolpii DSM12778.</title>
        <authorList>
            <person name="Tang B."/>
            <person name="Chang J."/>
        </authorList>
    </citation>
    <scope>NUCLEOTIDE SEQUENCE [LARGE SCALE GENOMIC DNA]</scope>
    <source>
        <strain evidence="1 2">DSM 12778</strain>
    </source>
</reference>
<name>A0A2K9NRD4_BACTC</name>
<evidence type="ECO:0000313" key="1">
    <source>
        <dbReference type="EMBL" id="AUN98052.1"/>
    </source>
</evidence>
<proteinExistence type="predicted"/>
<dbReference type="Proteomes" id="UP000235584">
    <property type="component" value="Chromosome"/>
</dbReference>